<evidence type="ECO:0000256" key="1">
    <source>
        <dbReference type="ARBA" id="ARBA00015005"/>
    </source>
</evidence>
<feature type="region of interest" description="Disordered" evidence="5">
    <location>
        <begin position="237"/>
        <end position="258"/>
    </location>
</feature>
<comment type="caution">
    <text evidence="6">The sequence shown here is derived from an EMBL/GenBank/DDBJ whole genome shotgun (WGS) entry which is preliminary data.</text>
</comment>
<evidence type="ECO:0000256" key="2">
    <source>
        <dbReference type="ARBA" id="ARBA00022553"/>
    </source>
</evidence>
<gene>
    <name evidence="6" type="ORF">SNE40_011336</name>
</gene>
<keyword evidence="7" id="KW-1185">Reference proteome</keyword>
<accession>A0AAN8PI08</accession>
<dbReference type="InterPro" id="IPR008494">
    <property type="entry name" value="DUF776"/>
</dbReference>
<feature type="compositionally biased region" description="Polar residues" evidence="5">
    <location>
        <begin position="237"/>
        <end position="251"/>
    </location>
</feature>
<evidence type="ECO:0000256" key="3">
    <source>
        <dbReference type="ARBA" id="ARBA00029721"/>
    </source>
</evidence>
<evidence type="ECO:0000256" key="5">
    <source>
        <dbReference type="SAM" id="MobiDB-lite"/>
    </source>
</evidence>
<keyword evidence="2" id="KW-0597">Phosphoprotein</keyword>
<proteinExistence type="predicted"/>
<reference evidence="6 7" key="1">
    <citation type="submission" date="2024-01" db="EMBL/GenBank/DDBJ databases">
        <title>The genome of the rayed Mediterranean limpet Patella caerulea (Linnaeus, 1758).</title>
        <authorList>
            <person name="Anh-Thu Weber A."/>
            <person name="Halstead-Nussloch G."/>
        </authorList>
    </citation>
    <scope>NUCLEOTIDE SEQUENCE [LARGE SCALE GENOMIC DNA]</scope>
    <source>
        <strain evidence="6">AATW-2023a</strain>
        <tissue evidence="6">Whole specimen</tissue>
    </source>
</reference>
<evidence type="ECO:0000313" key="6">
    <source>
        <dbReference type="EMBL" id="KAK6178842.1"/>
    </source>
</evidence>
<dbReference type="AlphaFoldDB" id="A0AAN8PI08"/>
<sequence>MTHDESGDEDKDGENIHLSLKKLKIDPDWDSSSISEHSQCVDIHRIWLGETSNNCKPSPKRPKHRVSPSRRTEPYPADCVVSFERLCLRKEKCNKKWCLCKYDKSKPVSTTFDQKLNYAVAVGSQRKLIHDARLKLHHAQKDHRQIIRAAKLQLNEAKKIKANREHSKKVRDKSMLKSSCPKTIFGSSSKMVAKNFSNVDSCNKLACDSELPDKHEFKGYRAGTSGFCFTSKDGANMSNKPGSSSTDTSPNKVEKSCSQEASIDDLSVDELAGYFDDFVHIPKKMSVMAEMMYT</sequence>
<dbReference type="PANTHER" id="PTHR31383:SF2">
    <property type="entry name" value="OXIDATIVE STRESS-RESPONSIVE SERINE-RICH PROTEIN 1"/>
    <property type="match status" value="1"/>
</dbReference>
<evidence type="ECO:0000313" key="7">
    <source>
        <dbReference type="Proteomes" id="UP001347796"/>
    </source>
</evidence>
<name>A0AAN8PI08_PATCE</name>
<protein>
    <recommendedName>
        <fullName evidence="1">Oxidative stress-responsive serine-rich protein 1</fullName>
    </recommendedName>
    <alternativeName>
        <fullName evidence="4">Oxidative stress-responsive protein 1</fullName>
    </alternativeName>
    <alternativeName>
        <fullName evidence="3">Peroxide-inducible transcript 1 protein</fullName>
    </alternativeName>
</protein>
<evidence type="ECO:0000256" key="4">
    <source>
        <dbReference type="ARBA" id="ARBA00031405"/>
    </source>
</evidence>
<organism evidence="6 7">
    <name type="scientific">Patella caerulea</name>
    <name type="common">Rayed Mediterranean limpet</name>
    <dbReference type="NCBI Taxonomy" id="87958"/>
    <lineage>
        <taxon>Eukaryota</taxon>
        <taxon>Metazoa</taxon>
        <taxon>Spiralia</taxon>
        <taxon>Lophotrochozoa</taxon>
        <taxon>Mollusca</taxon>
        <taxon>Gastropoda</taxon>
        <taxon>Patellogastropoda</taxon>
        <taxon>Patelloidea</taxon>
        <taxon>Patellidae</taxon>
        <taxon>Patella</taxon>
    </lineage>
</organism>
<dbReference type="EMBL" id="JAZGQO010000008">
    <property type="protein sequence ID" value="KAK6178842.1"/>
    <property type="molecule type" value="Genomic_DNA"/>
</dbReference>
<dbReference type="GO" id="GO:0070301">
    <property type="term" value="P:cellular response to hydrogen peroxide"/>
    <property type="evidence" value="ECO:0007669"/>
    <property type="project" value="TreeGrafter"/>
</dbReference>
<feature type="compositionally biased region" description="Basic residues" evidence="5">
    <location>
        <begin position="58"/>
        <end position="68"/>
    </location>
</feature>
<dbReference type="Proteomes" id="UP001347796">
    <property type="component" value="Unassembled WGS sequence"/>
</dbReference>
<feature type="region of interest" description="Disordered" evidence="5">
    <location>
        <begin position="52"/>
        <end position="72"/>
    </location>
</feature>
<dbReference type="PANTHER" id="PTHR31383">
    <property type="entry name" value="OXIDATIVE STRESS-RESPONSE SERINE-RICH PROTEIN 1"/>
    <property type="match status" value="1"/>
</dbReference>